<dbReference type="OrthoDB" id="10629504at2759"/>
<keyword evidence="2" id="KW-1185">Reference proteome</keyword>
<evidence type="ECO:0000313" key="2">
    <source>
        <dbReference type="Proteomes" id="UP000179807"/>
    </source>
</evidence>
<sequence>MRLSILNGLQMDELDDIIHNIERQIRRNCHSEQAIRDNENFEQQVGEIETQLLNVDDFLNNELRTDHILAVPDLIDLCLLYEDMKNKRPEVVGSSLMTEAIQELEPGVDEYEKFVKFISKSRSRSPGHRCLFTEDGMMEYIKKLGNKVTVISNILHDSFHDLLSQE</sequence>
<dbReference type="EMBL" id="MLAK01001326">
    <property type="protein sequence ID" value="OHS94329.1"/>
    <property type="molecule type" value="Genomic_DNA"/>
</dbReference>
<reference evidence="1" key="1">
    <citation type="submission" date="2016-10" db="EMBL/GenBank/DDBJ databases">
        <authorList>
            <person name="Benchimol M."/>
            <person name="Almeida L.G."/>
            <person name="Vasconcelos A.T."/>
            <person name="Perreira-Neves A."/>
            <person name="Rosa I.A."/>
            <person name="Tasca T."/>
            <person name="Bogo M.R."/>
            <person name="de Souza W."/>
        </authorList>
    </citation>
    <scope>NUCLEOTIDE SEQUENCE [LARGE SCALE GENOMIC DNA]</scope>
    <source>
        <strain evidence="1">K</strain>
    </source>
</reference>
<organism evidence="1 2">
    <name type="scientific">Tritrichomonas foetus</name>
    <dbReference type="NCBI Taxonomy" id="1144522"/>
    <lineage>
        <taxon>Eukaryota</taxon>
        <taxon>Metamonada</taxon>
        <taxon>Parabasalia</taxon>
        <taxon>Tritrichomonadida</taxon>
        <taxon>Tritrichomonadidae</taxon>
        <taxon>Tritrichomonas</taxon>
    </lineage>
</organism>
<dbReference type="VEuPathDB" id="TrichDB:TRFO_11184"/>
<proteinExistence type="predicted"/>
<accession>A0A1J4J6Q1</accession>
<protein>
    <submittedName>
        <fullName evidence="1">Uncharacterized protein</fullName>
    </submittedName>
</protein>
<dbReference type="Proteomes" id="UP000179807">
    <property type="component" value="Unassembled WGS sequence"/>
</dbReference>
<evidence type="ECO:0000313" key="1">
    <source>
        <dbReference type="EMBL" id="OHS94329.1"/>
    </source>
</evidence>
<gene>
    <name evidence="1" type="ORF">TRFO_11184</name>
</gene>
<dbReference type="RefSeq" id="XP_068347466.1">
    <property type="nucleotide sequence ID" value="XM_068495887.1"/>
</dbReference>
<dbReference type="AlphaFoldDB" id="A0A1J4J6Q1"/>
<dbReference type="GeneID" id="94830591"/>
<name>A0A1J4J6Q1_9EUKA</name>
<comment type="caution">
    <text evidence="1">The sequence shown here is derived from an EMBL/GenBank/DDBJ whole genome shotgun (WGS) entry which is preliminary data.</text>
</comment>